<keyword evidence="1 5" id="KW-1003">Cell membrane</keyword>
<dbReference type="Pfam" id="PF07457">
    <property type="entry name" value="DUF1516"/>
    <property type="match status" value="1"/>
</dbReference>
<evidence type="ECO:0000313" key="6">
    <source>
        <dbReference type="EMBL" id="OZS79097.1"/>
    </source>
</evidence>
<evidence type="ECO:0000256" key="5">
    <source>
        <dbReference type="HAMAP-Rule" id="MF_01536"/>
    </source>
</evidence>
<keyword evidence="7" id="KW-1185">Reference proteome</keyword>
<dbReference type="RefSeq" id="WP_094941476.1">
    <property type="nucleotide sequence ID" value="NZ_NOKQ01000134.1"/>
</dbReference>
<keyword evidence="4 5" id="KW-0472">Membrane</keyword>
<evidence type="ECO:0000256" key="1">
    <source>
        <dbReference type="ARBA" id="ARBA00022475"/>
    </source>
</evidence>
<proteinExistence type="inferred from homology"/>
<comment type="caution">
    <text evidence="6">The sequence shown here is derived from an EMBL/GenBank/DDBJ whole genome shotgun (WGS) entry which is preliminary data.</text>
</comment>
<evidence type="ECO:0000256" key="4">
    <source>
        <dbReference type="ARBA" id="ARBA00023136"/>
    </source>
</evidence>
<feature type="transmembrane region" description="Helical" evidence="5">
    <location>
        <begin position="97"/>
        <end position="114"/>
    </location>
</feature>
<accession>A0A264W7T1</accession>
<feature type="transmembrane region" description="Helical" evidence="5">
    <location>
        <begin position="43"/>
        <end position="60"/>
    </location>
</feature>
<dbReference type="HAMAP" id="MF_01536">
    <property type="entry name" value="UPF0344"/>
    <property type="match status" value="1"/>
</dbReference>
<dbReference type="Proteomes" id="UP000217065">
    <property type="component" value="Unassembled WGS sequence"/>
</dbReference>
<evidence type="ECO:0000256" key="2">
    <source>
        <dbReference type="ARBA" id="ARBA00022692"/>
    </source>
</evidence>
<feature type="transmembrane region" description="Helical" evidence="5">
    <location>
        <begin position="12"/>
        <end position="31"/>
    </location>
</feature>
<feature type="transmembrane region" description="Helical" evidence="5">
    <location>
        <begin position="66"/>
        <end position="85"/>
    </location>
</feature>
<gene>
    <name evidence="6" type="ORF">CF394_01360</name>
</gene>
<evidence type="ECO:0000256" key="3">
    <source>
        <dbReference type="ARBA" id="ARBA00022989"/>
    </source>
</evidence>
<comment type="similarity">
    <text evidence="5">Belongs to the UPF0344 family.</text>
</comment>
<comment type="subcellular location">
    <subcellularLocation>
        <location evidence="5">Cell membrane</location>
        <topology evidence="5">Multi-pass membrane protein</topology>
    </subcellularLocation>
</comment>
<dbReference type="GO" id="GO:0005886">
    <property type="term" value="C:plasma membrane"/>
    <property type="evidence" value="ECO:0007669"/>
    <property type="project" value="UniProtKB-SubCell"/>
</dbReference>
<keyword evidence="2 5" id="KW-0812">Transmembrane</keyword>
<name>A0A264W7T1_9BACL</name>
<dbReference type="OrthoDB" id="2365314at2"/>
<keyword evidence="3 5" id="KW-1133">Transmembrane helix</keyword>
<evidence type="ECO:0000313" key="7">
    <source>
        <dbReference type="Proteomes" id="UP000217065"/>
    </source>
</evidence>
<dbReference type="EMBL" id="NOKQ01000134">
    <property type="protein sequence ID" value="OZS79097.1"/>
    <property type="molecule type" value="Genomic_DNA"/>
</dbReference>
<reference evidence="6 7" key="1">
    <citation type="submission" date="2017-07" db="EMBL/GenBank/DDBJ databases">
        <title>Tetzosporium hominis gen.nov. sp.nov.</title>
        <authorList>
            <person name="Tetz G."/>
            <person name="Tetz V."/>
        </authorList>
    </citation>
    <scope>NUCLEOTIDE SEQUENCE [LARGE SCALE GENOMIC DNA]</scope>
    <source>
        <strain evidence="6 7">VT-49</strain>
    </source>
</reference>
<dbReference type="InterPro" id="IPR010899">
    <property type="entry name" value="UPF0344"/>
</dbReference>
<sequence>MDFLASTHLHITTWVLGIALFFIAYLMPAAAKNTKIVHMILRVDYLLIILTGVALFIKGMDFGQGMLYGFKFLAGILVIGMMEMALVKKSKGKPSTLFVVLMLVFLFVALFLGFKLPMGINFLA</sequence>
<organism evidence="6 7">
    <name type="scientific">Tetzosporium hominis</name>
    <dbReference type="NCBI Taxonomy" id="2020506"/>
    <lineage>
        <taxon>Bacteria</taxon>
        <taxon>Bacillati</taxon>
        <taxon>Bacillota</taxon>
        <taxon>Bacilli</taxon>
        <taxon>Bacillales</taxon>
        <taxon>Caryophanaceae</taxon>
        <taxon>Tetzosporium</taxon>
    </lineage>
</organism>
<protein>
    <recommendedName>
        <fullName evidence="5">UPF0344 protein CF394_01360</fullName>
    </recommendedName>
</protein>
<dbReference type="AlphaFoldDB" id="A0A264W7T1"/>